<keyword evidence="4" id="KW-1185">Reference proteome</keyword>
<proteinExistence type="predicted"/>
<name>A0A7G9S3Q3_9MICO</name>
<evidence type="ECO:0000256" key="1">
    <source>
        <dbReference type="SAM" id="MobiDB-lite"/>
    </source>
</evidence>
<feature type="transmembrane region" description="Helical" evidence="2">
    <location>
        <begin position="47"/>
        <end position="72"/>
    </location>
</feature>
<keyword evidence="2" id="KW-0472">Membrane</keyword>
<keyword evidence="2" id="KW-1133">Transmembrane helix</keyword>
<keyword evidence="2" id="KW-0812">Transmembrane</keyword>
<feature type="compositionally biased region" description="Basic and acidic residues" evidence="1">
    <location>
        <begin position="1"/>
        <end position="14"/>
    </location>
</feature>
<evidence type="ECO:0000256" key="2">
    <source>
        <dbReference type="SAM" id="Phobius"/>
    </source>
</evidence>
<dbReference type="AlphaFoldDB" id="A0A7G9S3Q3"/>
<accession>A0A7G9S3Q3</accession>
<sequence length="201" mass="20873">MTQQHEAARSERTRGTATQSYPTDRFDDIPRSSRVGAHRVTAQPKVFWLYVFITLAGAALLTAAGIIGVNIANTTGSLPPLPSETQKPTEEAPKVSAELDPEATVVLLDGTSADGELALRLAPIITEQQLGAILAAAPAASSDVTISAVFFADPADESAALGLASELGGISTYPSTDYTEYGARLVVLLGTDYAGPGKDEG</sequence>
<evidence type="ECO:0000313" key="3">
    <source>
        <dbReference type="EMBL" id="QNN62478.1"/>
    </source>
</evidence>
<dbReference type="KEGG" id="ldn:H9L06_09510"/>
<dbReference type="RefSeq" id="WP_187554948.1">
    <property type="nucleotide sequence ID" value="NZ_CP060716.1"/>
</dbReference>
<protein>
    <recommendedName>
        <fullName evidence="5">LytR C-terminal domain-containing protein</fullName>
    </recommendedName>
</protein>
<gene>
    <name evidence="3" type="ORF">H9L06_09510</name>
</gene>
<dbReference type="EMBL" id="CP060716">
    <property type="protein sequence ID" value="QNN62478.1"/>
    <property type="molecule type" value="Genomic_DNA"/>
</dbReference>
<evidence type="ECO:0008006" key="5">
    <source>
        <dbReference type="Google" id="ProtNLM"/>
    </source>
</evidence>
<reference evidence="3 4" key="1">
    <citation type="submission" date="2020-08" db="EMBL/GenBank/DDBJ databases">
        <title>Genome sequence of Leucobacter denitrificans KACC 14055T.</title>
        <authorList>
            <person name="Hyun D.-W."/>
            <person name="Bae J.-W."/>
        </authorList>
    </citation>
    <scope>NUCLEOTIDE SEQUENCE [LARGE SCALE GENOMIC DNA]</scope>
    <source>
        <strain evidence="3 4">KACC 14055</strain>
    </source>
</reference>
<evidence type="ECO:0000313" key="4">
    <source>
        <dbReference type="Proteomes" id="UP000515934"/>
    </source>
</evidence>
<feature type="region of interest" description="Disordered" evidence="1">
    <location>
        <begin position="1"/>
        <end position="29"/>
    </location>
</feature>
<organism evidence="3 4">
    <name type="scientific">Leucobacter denitrificans</name>
    <dbReference type="NCBI Taxonomy" id="683042"/>
    <lineage>
        <taxon>Bacteria</taxon>
        <taxon>Bacillati</taxon>
        <taxon>Actinomycetota</taxon>
        <taxon>Actinomycetes</taxon>
        <taxon>Micrococcales</taxon>
        <taxon>Microbacteriaceae</taxon>
        <taxon>Leucobacter</taxon>
    </lineage>
</organism>
<dbReference type="Proteomes" id="UP000515934">
    <property type="component" value="Chromosome"/>
</dbReference>